<comment type="caution">
    <text evidence="2">The sequence shown here is derived from an EMBL/GenBank/DDBJ whole genome shotgun (WGS) entry which is preliminary data.</text>
</comment>
<dbReference type="EMBL" id="LJIJ01001251">
    <property type="protein sequence ID" value="ODM92359.1"/>
    <property type="molecule type" value="Genomic_DNA"/>
</dbReference>
<feature type="compositionally biased region" description="Basic and acidic residues" evidence="1">
    <location>
        <begin position="135"/>
        <end position="146"/>
    </location>
</feature>
<protein>
    <submittedName>
        <fullName evidence="2">Uncharacterized protein</fullName>
    </submittedName>
</protein>
<evidence type="ECO:0000313" key="3">
    <source>
        <dbReference type="Proteomes" id="UP000094527"/>
    </source>
</evidence>
<feature type="compositionally biased region" description="Basic and acidic residues" evidence="1">
    <location>
        <begin position="156"/>
        <end position="169"/>
    </location>
</feature>
<reference evidence="2 3" key="1">
    <citation type="journal article" date="2016" name="Genome Biol. Evol.">
        <title>Gene Family Evolution Reflects Adaptation to Soil Environmental Stressors in the Genome of the Collembolan Orchesella cincta.</title>
        <authorList>
            <person name="Faddeeva-Vakhrusheva A."/>
            <person name="Derks M.F."/>
            <person name="Anvar S.Y."/>
            <person name="Agamennone V."/>
            <person name="Suring W."/>
            <person name="Smit S."/>
            <person name="van Straalen N.M."/>
            <person name="Roelofs D."/>
        </authorList>
    </citation>
    <scope>NUCLEOTIDE SEQUENCE [LARGE SCALE GENOMIC DNA]</scope>
    <source>
        <tissue evidence="2">Mixed pool</tissue>
    </source>
</reference>
<evidence type="ECO:0000256" key="1">
    <source>
        <dbReference type="SAM" id="MobiDB-lite"/>
    </source>
</evidence>
<feature type="region of interest" description="Disordered" evidence="1">
    <location>
        <begin position="58"/>
        <end position="98"/>
    </location>
</feature>
<accession>A0A1D2MH91</accession>
<feature type="region of interest" description="Disordered" evidence="1">
    <location>
        <begin position="135"/>
        <end position="169"/>
    </location>
</feature>
<organism evidence="2 3">
    <name type="scientific">Orchesella cincta</name>
    <name type="common">Springtail</name>
    <name type="synonym">Podura cincta</name>
    <dbReference type="NCBI Taxonomy" id="48709"/>
    <lineage>
        <taxon>Eukaryota</taxon>
        <taxon>Metazoa</taxon>
        <taxon>Ecdysozoa</taxon>
        <taxon>Arthropoda</taxon>
        <taxon>Hexapoda</taxon>
        <taxon>Collembola</taxon>
        <taxon>Entomobryomorpha</taxon>
        <taxon>Entomobryoidea</taxon>
        <taxon>Orchesellidae</taxon>
        <taxon>Orchesellinae</taxon>
        <taxon>Orchesella</taxon>
    </lineage>
</organism>
<name>A0A1D2MH91_ORCCI</name>
<dbReference type="AlphaFoldDB" id="A0A1D2MH91"/>
<dbReference type="Proteomes" id="UP000094527">
    <property type="component" value="Unassembled WGS sequence"/>
</dbReference>
<keyword evidence="3" id="KW-1185">Reference proteome</keyword>
<feature type="compositionally biased region" description="Polar residues" evidence="1">
    <location>
        <begin position="60"/>
        <end position="87"/>
    </location>
</feature>
<proteinExistence type="predicted"/>
<gene>
    <name evidence="2" type="ORF">Ocin01_14317</name>
</gene>
<evidence type="ECO:0000313" key="2">
    <source>
        <dbReference type="EMBL" id="ODM92359.1"/>
    </source>
</evidence>
<sequence>MTNSTTILPNRGRCANNSLTMSRTHFICLSILFMSFMTVCESMPANFRSSRLTQHRRSLNNDQNGYPAQVQQHHNGQRTEGINQPYSMSDDVPFGRDNPLPYSPEIQERILEGLNGMIGDITAEVVSTLEMLEMKKKMQKKQERNRRSSHVSPSEDYQKLADEKSNDRE</sequence>